<reference evidence="6 7" key="1">
    <citation type="submission" date="2019-08" db="EMBL/GenBank/DDBJ databases">
        <title>Deep-cultivation of Planctomycetes and their phenomic and genomic characterization uncovers novel biology.</title>
        <authorList>
            <person name="Wiegand S."/>
            <person name="Jogler M."/>
            <person name="Boedeker C."/>
            <person name="Pinto D."/>
            <person name="Vollmers J."/>
            <person name="Rivas-Marin E."/>
            <person name="Kohn T."/>
            <person name="Peeters S.H."/>
            <person name="Heuer A."/>
            <person name="Rast P."/>
            <person name="Oberbeckmann S."/>
            <person name="Bunk B."/>
            <person name="Jeske O."/>
            <person name="Meyerdierks A."/>
            <person name="Storesund J.E."/>
            <person name="Kallscheuer N."/>
            <person name="Luecker S."/>
            <person name="Lage O.M."/>
            <person name="Pohl T."/>
            <person name="Merkel B.J."/>
            <person name="Hornburger P."/>
            <person name="Mueller R.-W."/>
            <person name="Bruemmer F."/>
            <person name="Labrenz M."/>
            <person name="Spormann A.M."/>
            <person name="Op Den Camp H."/>
            <person name="Overmann J."/>
            <person name="Amann R."/>
            <person name="Jetten M.S.M."/>
            <person name="Mascher T."/>
            <person name="Medema M.H."/>
            <person name="Devos D.P."/>
            <person name="Kaster A.-K."/>
            <person name="Ovreas L."/>
            <person name="Rohde M."/>
            <person name="Galperin M.Y."/>
            <person name="Jogler C."/>
        </authorList>
    </citation>
    <scope>NUCLEOTIDE SEQUENCE [LARGE SCALE GENOMIC DNA]</scope>
    <source>
        <strain evidence="6 7">LF1</strain>
    </source>
</reference>
<evidence type="ECO:0000256" key="2">
    <source>
        <dbReference type="ARBA" id="ARBA00022676"/>
    </source>
</evidence>
<feature type="transmembrane region" description="Helical" evidence="4">
    <location>
        <begin position="294"/>
        <end position="315"/>
    </location>
</feature>
<dbReference type="Pfam" id="PF00535">
    <property type="entry name" value="Glycos_transf_2"/>
    <property type="match status" value="1"/>
</dbReference>
<keyword evidence="4" id="KW-0472">Membrane</keyword>
<gene>
    <name evidence="6" type="primary">pgaC</name>
    <name evidence="6" type="ORF">LF1_35470</name>
</gene>
<protein>
    <submittedName>
        <fullName evidence="6">Poly-beta-1,6-N-acetyl-D-glucosamine synthase</fullName>
        <ecNumber evidence="6">2.4.1.-</ecNumber>
    </submittedName>
</protein>
<name>A0A5B1CM76_9BACT</name>
<dbReference type="AlphaFoldDB" id="A0A5B1CM76"/>
<dbReference type="SUPFAM" id="SSF53448">
    <property type="entry name" value="Nucleotide-diphospho-sugar transferases"/>
    <property type="match status" value="1"/>
</dbReference>
<dbReference type="EC" id="2.4.1.-" evidence="6"/>
<comment type="caution">
    <text evidence="6">The sequence shown here is derived from an EMBL/GenBank/DDBJ whole genome shotgun (WGS) entry which is preliminary data.</text>
</comment>
<keyword evidence="4" id="KW-0812">Transmembrane</keyword>
<evidence type="ECO:0000313" key="6">
    <source>
        <dbReference type="EMBL" id="KAA1261005.1"/>
    </source>
</evidence>
<evidence type="ECO:0000313" key="7">
    <source>
        <dbReference type="Proteomes" id="UP000322699"/>
    </source>
</evidence>
<keyword evidence="4" id="KW-1133">Transmembrane helix</keyword>
<dbReference type="Gene3D" id="3.90.550.10">
    <property type="entry name" value="Spore Coat Polysaccharide Biosynthesis Protein SpsA, Chain A"/>
    <property type="match status" value="1"/>
</dbReference>
<evidence type="ECO:0000256" key="4">
    <source>
        <dbReference type="SAM" id="Phobius"/>
    </source>
</evidence>
<dbReference type="InterPro" id="IPR029044">
    <property type="entry name" value="Nucleotide-diphossugar_trans"/>
</dbReference>
<feature type="transmembrane region" description="Helical" evidence="4">
    <location>
        <begin position="353"/>
        <end position="373"/>
    </location>
</feature>
<feature type="transmembrane region" description="Helical" evidence="4">
    <location>
        <begin position="321"/>
        <end position="341"/>
    </location>
</feature>
<organism evidence="6 7">
    <name type="scientific">Rubripirellula obstinata</name>
    <dbReference type="NCBI Taxonomy" id="406547"/>
    <lineage>
        <taxon>Bacteria</taxon>
        <taxon>Pseudomonadati</taxon>
        <taxon>Planctomycetota</taxon>
        <taxon>Planctomycetia</taxon>
        <taxon>Pirellulales</taxon>
        <taxon>Pirellulaceae</taxon>
        <taxon>Rubripirellula</taxon>
    </lineage>
</organism>
<dbReference type="Proteomes" id="UP000322699">
    <property type="component" value="Unassembled WGS sequence"/>
</dbReference>
<accession>A0A5B1CM76</accession>
<evidence type="ECO:0000256" key="1">
    <source>
        <dbReference type="ARBA" id="ARBA00006739"/>
    </source>
</evidence>
<dbReference type="EMBL" id="VRLW01000001">
    <property type="protein sequence ID" value="KAA1261005.1"/>
    <property type="molecule type" value="Genomic_DNA"/>
</dbReference>
<dbReference type="GO" id="GO:0016757">
    <property type="term" value="F:glycosyltransferase activity"/>
    <property type="evidence" value="ECO:0007669"/>
    <property type="project" value="UniProtKB-KW"/>
</dbReference>
<keyword evidence="2 6" id="KW-0328">Glycosyltransferase</keyword>
<evidence type="ECO:0000256" key="3">
    <source>
        <dbReference type="ARBA" id="ARBA00022679"/>
    </source>
</evidence>
<dbReference type="RefSeq" id="WP_068264111.1">
    <property type="nucleotide sequence ID" value="NZ_LWSK01000055.1"/>
</dbReference>
<dbReference type="InterPro" id="IPR001173">
    <property type="entry name" value="Glyco_trans_2-like"/>
</dbReference>
<keyword evidence="3 6" id="KW-0808">Transferase</keyword>
<dbReference type="OrthoDB" id="9766299at2"/>
<feature type="domain" description="Glycosyltransferase 2-like" evidence="5">
    <location>
        <begin position="49"/>
        <end position="212"/>
    </location>
</feature>
<dbReference type="PANTHER" id="PTHR43630:SF1">
    <property type="entry name" value="POLY-BETA-1,6-N-ACETYL-D-GLUCOSAMINE SYNTHASE"/>
    <property type="match status" value="1"/>
</dbReference>
<comment type="similarity">
    <text evidence="1">Belongs to the glycosyltransferase 2 family.</text>
</comment>
<dbReference type="CDD" id="cd06439">
    <property type="entry name" value="CESA_like_1"/>
    <property type="match status" value="1"/>
</dbReference>
<dbReference type="PANTHER" id="PTHR43630">
    <property type="entry name" value="POLY-BETA-1,6-N-ACETYL-D-GLUCOSAMINE SYNTHASE"/>
    <property type="match status" value="1"/>
</dbReference>
<proteinExistence type="inferred from homology"/>
<evidence type="ECO:0000259" key="5">
    <source>
        <dbReference type="Pfam" id="PF00535"/>
    </source>
</evidence>
<keyword evidence="7" id="KW-1185">Reference proteome</keyword>
<sequence>MTICLLMLGLAAWPWLGYPVWLWLLGQISPKDLKQRQEAFDNDSLPSVSVVVSAFNEADVIKEKLQNILALDYPKSKIDCLVISDASDDGTDEIVAAFDAPNIRLARTAQRRGKSAGLTTFVPECQQDIVVFTDANAIFQSDAIQHLVKHFSDSKVGYVVGQQKYVQSAGDQVSESEGLYWKYETMLKRWESRVDSVVGGDGAIYAIRRDLFKPLRDDDINDFTNPLQIIQNGYRGVYEPNAICFEHVAGSFGGEYQRKVRIVNRSFRALVRERGAANPFCTGLFAFHLVSHKVLRWFTAFFLLAAWVISGSYALAGQNTIAVILFAAQTFFYAVASMGLVERLRQYRLISVPFYFCLGNLASANGILLYCIGRKFTTWNPDRVRTEVQQ</sequence>